<evidence type="ECO:0000313" key="2">
    <source>
        <dbReference type="EMBL" id="CAH1444190.1"/>
    </source>
</evidence>
<reference evidence="2 3" key="1">
    <citation type="submission" date="2022-01" db="EMBL/GenBank/DDBJ databases">
        <authorList>
            <person name="Xiong W."/>
            <person name="Schranz E."/>
        </authorList>
    </citation>
    <scope>NUCLEOTIDE SEQUENCE [LARGE SCALE GENOMIC DNA]</scope>
</reference>
<dbReference type="AlphaFoldDB" id="A0AAU9P1Y7"/>
<dbReference type="EMBL" id="CAKMRJ010005523">
    <property type="protein sequence ID" value="CAH1444190.1"/>
    <property type="molecule type" value="Genomic_DNA"/>
</dbReference>
<gene>
    <name evidence="2" type="ORF">LVIROSA_LOCUS30051</name>
</gene>
<dbReference type="Proteomes" id="UP001157418">
    <property type="component" value="Unassembled WGS sequence"/>
</dbReference>
<keyword evidence="3" id="KW-1185">Reference proteome</keyword>
<evidence type="ECO:0000256" key="1">
    <source>
        <dbReference type="SAM" id="MobiDB-lite"/>
    </source>
</evidence>
<feature type="region of interest" description="Disordered" evidence="1">
    <location>
        <begin position="1"/>
        <end position="22"/>
    </location>
</feature>
<comment type="caution">
    <text evidence="2">The sequence shown here is derived from an EMBL/GenBank/DDBJ whole genome shotgun (WGS) entry which is preliminary data.</text>
</comment>
<protein>
    <submittedName>
        <fullName evidence="2">Uncharacterized protein</fullName>
    </submittedName>
</protein>
<sequence length="116" mass="13263">MGFSVGSGRVSDGSNDSDDTGLRSKFRAMAPALWEVVQGQRQFFHSLIEPTFLLLLLSTRIEERVLADLQLFGICFLPLFRRLGEVREDREECKSRQTLRDMVGVHFEIRLFKANG</sequence>
<evidence type="ECO:0000313" key="3">
    <source>
        <dbReference type="Proteomes" id="UP001157418"/>
    </source>
</evidence>
<proteinExistence type="predicted"/>
<organism evidence="2 3">
    <name type="scientific">Lactuca virosa</name>
    <dbReference type="NCBI Taxonomy" id="75947"/>
    <lineage>
        <taxon>Eukaryota</taxon>
        <taxon>Viridiplantae</taxon>
        <taxon>Streptophyta</taxon>
        <taxon>Embryophyta</taxon>
        <taxon>Tracheophyta</taxon>
        <taxon>Spermatophyta</taxon>
        <taxon>Magnoliopsida</taxon>
        <taxon>eudicotyledons</taxon>
        <taxon>Gunneridae</taxon>
        <taxon>Pentapetalae</taxon>
        <taxon>asterids</taxon>
        <taxon>campanulids</taxon>
        <taxon>Asterales</taxon>
        <taxon>Asteraceae</taxon>
        <taxon>Cichorioideae</taxon>
        <taxon>Cichorieae</taxon>
        <taxon>Lactucinae</taxon>
        <taxon>Lactuca</taxon>
    </lineage>
</organism>
<name>A0AAU9P1Y7_9ASTR</name>
<accession>A0AAU9P1Y7</accession>